<evidence type="ECO:0000313" key="3">
    <source>
        <dbReference type="Proteomes" id="UP000177165"/>
    </source>
</evidence>
<dbReference type="AlphaFoldDB" id="A0A1G2APY3"/>
<keyword evidence="1" id="KW-0812">Transmembrane</keyword>
<keyword evidence="1" id="KW-0472">Membrane</keyword>
<comment type="caution">
    <text evidence="2">The sequence shown here is derived from an EMBL/GenBank/DDBJ whole genome shotgun (WGS) entry which is preliminary data.</text>
</comment>
<organism evidence="2 3">
    <name type="scientific">Candidatus Kerfeldbacteria bacterium RIFCSPHIGHO2_02_FULL_42_14</name>
    <dbReference type="NCBI Taxonomy" id="1798540"/>
    <lineage>
        <taxon>Bacteria</taxon>
        <taxon>Candidatus Kerfeldiibacteriota</taxon>
    </lineage>
</organism>
<keyword evidence="1" id="KW-1133">Transmembrane helix</keyword>
<evidence type="ECO:0000313" key="2">
    <source>
        <dbReference type="EMBL" id="OGY78941.1"/>
    </source>
</evidence>
<name>A0A1G2APY3_9BACT</name>
<gene>
    <name evidence="2" type="ORF">A3B74_03560</name>
</gene>
<sequence>MPTKNTYSQAALKKWYVIFALSLAGGILIAVALYFWFQKNPQTSKIQDSDWALAILTEKEIAEATDSQGEIRTQLIEFNDHMEPEEKGAPFKSVIGRAIIDRKTGNIFAGNAIVSFNSREEAKNFVTVKSEGETKLTPQKQYGESSIVYFQEANEFDPANVTYRLTQATVAAKIQVFDRNNAITSADEGEKELLPFAEKLAAKQLERIKRVLNGFERFSNEPQNIAMRKLPKTVADTTYLGTAKVEGSDWLGTSRDFENDTFEGFQSGGLARFQVNKRPKEAIEIVILEFKTPELASAYQSELLKTGVAADESVQSSEIELPESIDSEADGLAQETLAEIQSAQGRFVVDISILSPFDVLNQEAAVEDLIKISEKILGEFNEK</sequence>
<dbReference type="EMBL" id="MHKB01000011">
    <property type="protein sequence ID" value="OGY78941.1"/>
    <property type="molecule type" value="Genomic_DNA"/>
</dbReference>
<feature type="transmembrane region" description="Helical" evidence="1">
    <location>
        <begin position="15"/>
        <end position="37"/>
    </location>
</feature>
<evidence type="ECO:0000256" key="1">
    <source>
        <dbReference type="SAM" id="Phobius"/>
    </source>
</evidence>
<accession>A0A1G2APY3</accession>
<protein>
    <submittedName>
        <fullName evidence="2">Uncharacterized protein</fullName>
    </submittedName>
</protein>
<dbReference type="Proteomes" id="UP000177165">
    <property type="component" value="Unassembled WGS sequence"/>
</dbReference>
<reference evidence="2 3" key="1">
    <citation type="journal article" date="2016" name="Nat. Commun.">
        <title>Thousands of microbial genomes shed light on interconnected biogeochemical processes in an aquifer system.</title>
        <authorList>
            <person name="Anantharaman K."/>
            <person name="Brown C.T."/>
            <person name="Hug L.A."/>
            <person name="Sharon I."/>
            <person name="Castelle C.J."/>
            <person name="Probst A.J."/>
            <person name="Thomas B.C."/>
            <person name="Singh A."/>
            <person name="Wilkins M.J."/>
            <person name="Karaoz U."/>
            <person name="Brodie E.L."/>
            <person name="Williams K.H."/>
            <person name="Hubbard S.S."/>
            <person name="Banfield J.F."/>
        </authorList>
    </citation>
    <scope>NUCLEOTIDE SEQUENCE [LARGE SCALE GENOMIC DNA]</scope>
</reference>
<proteinExistence type="predicted"/>